<dbReference type="GeneID" id="113716653"/>
<dbReference type="Gene3D" id="3.40.50.2000">
    <property type="entry name" value="Glycogen Phosphorylase B"/>
    <property type="match status" value="2"/>
</dbReference>
<evidence type="ECO:0000256" key="1">
    <source>
        <dbReference type="ARBA" id="ARBA00009995"/>
    </source>
</evidence>
<gene>
    <name evidence="4 5" type="primary">LOC113716653</name>
</gene>
<sequence>MENREKDYKAHALAIPFQSPGHINPMLQLCKKFIRKGLKTTLAITKFTSKVMYTKSDKVHIDIISDGYDEGGFFVADPVPISMARFKEVGSRSIIELMTKYESLGTPIDFIVYDSLLPFVFEFCKEVGLPGVAFLTQQCGVNYIMHQFYHGKLSNPVSEFPISIQGLPPIESADLPYFGSNVPYHFALVAAQFSNITQADCVLVNTYYELEKEVVDEFSKHCPVLTVGPTVPTFYLDRGVVDDKEYGVLSTQNDPSTCLNWLSSKPTRSVVYASLSSVGFASFDEKQLQELALALKNSNYYFLWSVKSFEAEKLPKNFKEETFDRGLLVQWTPQLEVLSSEAVGCILSHCGWNSTLEALSLGMPIVAMPQFADQQPNAKFIQDVWKVGIRVKHDKNGLATKEEIGRCIKEVMEGETGKGIKENATKFSNLAKAAVSEGGSSDTNLNDFVSKITSSS</sequence>
<dbReference type="GO" id="GO:0080043">
    <property type="term" value="F:quercetin 3-O-glucosyltransferase activity"/>
    <property type="evidence" value="ECO:0007669"/>
    <property type="project" value="TreeGrafter"/>
</dbReference>
<dbReference type="RefSeq" id="XP_027096848.1">
    <property type="nucleotide sequence ID" value="XM_027241047.1"/>
</dbReference>
<dbReference type="PANTHER" id="PTHR11926:SF1311">
    <property type="entry name" value="UDP-GLYCOSYLTRANSFERASE 74F2"/>
    <property type="match status" value="1"/>
</dbReference>
<keyword evidence="2" id="KW-0808">Transferase</keyword>
<dbReference type="OrthoDB" id="5835829at2759"/>
<dbReference type="RefSeq" id="XP_027096849.1">
    <property type="nucleotide sequence ID" value="XM_027241048.1"/>
</dbReference>
<dbReference type="GO" id="GO:0080044">
    <property type="term" value="F:quercetin 7-O-glucosyltransferase activity"/>
    <property type="evidence" value="ECO:0007669"/>
    <property type="project" value="TreeGrafter"/>
</dbReference>
<evidence type="ECO:0000313" key="4">
    <source>
        <dbReference type="RefSeq" id="XP_027096848.1"/>
    </source>
</evidence>
<comment type="similarity">
    <text evidence="1">Belongs to the UDP-glycosyltransferase family.</text>
</comment>
<evidence type="ECO:0000313" key="3">
    <source>
        <dbReference type="Proteomes" id="UP001652660"/>
    </source>
</evidence>
<keyword evidence="3" id="KW-1185">Reference proteome</keyword>
<dbReference type="Pfam" id="PF00201">
    <property type="entry name" value="UDPGT"/>
    <property type="match status" value="1"/>
</dbReference>
<dbReference type="AlphaFoldDB" id="A0A6P6V1Y7"/>
<accession>A0A6P6V1Y7</accession>
<dbReference type="Proteomes" id="UP001652660">
    <property type="component" value="Chromosome 11c"/>
</dbReference>
<dbReference type="InterPro" id="IPR002213">
    <property type="entry name" value="UDP_glucos_trans"/>
</dbReference>
<reference evidence="3" key="1">
    <citation type="journal article" date="2025" name="Foods">
        <title>Unveiling the Microbial Signatures of Arabica Coffee Cherries: Insights into Ripeness Specific Diversity, Functional Traits, and Implications for Quality and Safety.</title>
        <authorList>
            <consortium name="RefSeq"/>
            <person name="Tenea G.N."/>
            <person name="Cifuentes V."/>
            <person name="Reyes P."/>
            <person name="Cevallos-Vallejos M."/>
        </authorList>
    </citation>
    <scope>NUCLEOTIDE SEQUENCE [LARGE SCALE GENOMIC DNA]</scope>
</reference>
<evidence type="ECO:0000256" key="2">
    <source>
        <dbReference type="ARBA" id="ARBA00022679"/>
    </source>
</evidence>
<proteinExistence type="inferred from homology"/>
<protein>
    <submittedName>
        <fullName evidence="4 5">UDP-glycosyltransferase 74F2-like</fullName>
    </submittedName>
</protein>
<dbReference type="SUPFAM" id="SSF53756">
    <property type="entry name" value="UDP-Glycosyltransferase/glycogen phosphorylase"/>
    <property type="match status" value="1"/>
</dbReference>
<dbReference type="PANTHER" id="PTHR11926">
    <property type="entry name" value="GLUCOSYL/GLUCURONOSYL TRANSFERASES"/>
    <property type="match status" value="1"/>
</dbReference>
<reference evidence="4 5" key="2">
    <citation type="submission" date="2025-04" db="UniProtKB">
        <authorList>
            <consortium name="RefSeq"/>
        </authorList>
    </citation>
    <scope>IDENTIFICATION</scope>
    <source>
        <tissue evidence="4 5">Leaves</tissue>
    </source>
</reference>
<dbReference type="CDD" id="cd03784">
    <property type="entry name" value="GT1_Gtf-like"/>
    <property type="match status" value="1"/>
</dbReference>
<organism evidence="3 4">
    <name type="scientific">Coffea arabica</name>
    <name type="common">Arabian coffee</name>
    <dbReference type="NCBI Taxonomy" id="13443"/>
    <lineage>
        <taxon>Eukaryota</taxon>
        <taxon>Viridiplantae</taxon>
        <taxon>Streptophyta</taxon>
        <taxon>Embryophyta</taxon>
        <taxon>Tracheophyta</taxon>
        <taxon>Spermatophyta</taxon>
        <taxon>Magnoliopsida</taxon>
        <taxon>eudicotyledons</taxon>
        <taxon>Gunneridae</taxon>
        <taxon>Pentapetalae</taxon>
        <taxon>asterids</taxon>
        <taxon>lamiids</taxon>
        <taxon>Gentianales</taxon>
        <taxon>Rubiaceae</taxon>
        <taxon>Ixoroideae</taxon>
        <taxon>Gardenieae complex</taxon>
        <taxon>Bertiereae - Coffeeae clade</taxon>
        <taxon>Coffeeae</taxon>
        <taxon>Coffea</taxon>
    </lineage>
</organism>
<evidence type="ECO:0000313" key="5">
    <source>
        <dbReference type="RefSeq" id="XP_027096849.1"/>
    </source>
</evidence>
<name>A0A6P6V1Y7_COFAR</name>
<dbReference type="FunFam" id="3.40.50.2000:FF:000019">
    <property type="entry name" value="Glycosyltransferase"/>
    <property type="match status" value="1"/>
</dbReference>